<dbReference type="Pfam" id="PF01266">
    <property type="entry name" value="DAO"/>
    <property type="match status" value="1"/>
</dbReference>
<evidence type="ECO:0000256" key="7">
    <source>
        <dbReference type="RuleBase" id="RU361217"/>
    </source>
</evidence>
<dbReference type="Proteomes" id="UP000278907">
    <property type="component" value="Unassembled WGS sequence"/>
</dbReference>
<evidence type="ECO:0000256" key="4">
    <source>
        <dbReference type="ARBA" id="ARBA00022798"/>
    </source>
</evidence>
<organism evidence="10 11">
    <name type="scientific">Corallococcus praedator</name>
    <dbReference type="NCBI Taxonomy" id="2316724"/>
    <lineage>
        <taxon>Bacteria</taxon>
        <taxon>Pseudomonadati</taxon>
        <taxon>Myxococcota</taxon>
        <taxon>Myxococcia</taxon>
        <taxon>Myxococcales</taxon>
        <taxon>Cystobacterineae</taxon>
        <taxon>Myxococcaceae</taxon>
        <taxon>Corallococcus</taxon>
    </lineage>
</organism>
<feature type="domain" description="FAD dependent oxidoreductase" evidence="8">
    <location>
        <begin position="36"/>
        <end position="397"/>
    </location>
</feature>
<keyword evidence="6 7" id="KW-0560">Oxidoreductase</keyword>
<dbReference type="PANTHER" id="PTHR11985">
    <property type="entry name" value="GLYCEROL-3-PHOSPHATE DEHYDROGENASE"/>
    <property type="match status" value="1"/>
</dbReference>
<dbReference type="InterPro" id="IPR006076">
    <property type="entry name" value="FAD-dep_OxRdtase"/>
</dbReference>
<dbReference type="Gene3D" id="3.50.50.60">
    <property type="entry name" value="FAD/NAD(P)-binding domain"/>
    <property type="match status" value="1"/>
</dbReference>
<gene>
    <name evidence="10" type="ORF">D7Y13_35220</name>
</gene>
<evidence type="ECO:0000256" key="5">
    <source>
        <dbReference type="ARBA" id="ARBA00022827"/>
    </source>
</evidence>
<keyword evidence="3 7" id="KW-0285">Flavoprotein</keyword>
<dbReference type="SUPFAM" id="SSF51905">
    <property type="entry name" value="FAD/NAD(P)-binding domain"/>
    <property type="match status" value="1"/>
</dbReference>
<dbReference type="NCBIfam" id="NF009906">
    <property type="entry name" value="PRK13369.1"/>
    <property type="match status" value="1"/>
</dbReference>
<evidence type="ECO:0000256" key="6">
    <source>
        <dbReference type="ARBA" id="ARBA00023002"/>
    </source>
</evidence>
<evidence type="ECO:0000313" key="11">
    <source>
        <dbReference type="Proteomes" id="UP000278907"/>
    </source>
</evidence>
<dbReference type="InterPro" id="IPR038299">
    <property type="entry name" value="DAO_C_sf"/>
</dbReference>
<comment type="similarity">
    <text evidence="2 7">Belongs to the FAD-dependent glycerol-3-phosphate dehydrogenase family.</text>
</comment>
<keyword evidence="5" id="KW-0274">FAD</keyword>
<dbReference type="SUPFAM" id="SSF54373">
    <property type="entry name" value="FAD-linked reductases, C-terminal domain"/>
    <property type="match status" value="1"/>
</dbReference>
<name>A0ABX9Q7R4_9BACT</name>
<keyword evidence="11" id="KW-1185">Reference proteome</keyword>
<evidence type="ECO:0000256" key="2">
    <source>
        <dbReference type="ARBA" id="ARBA00007330"/>
    </source>
</evidence>
<sequence length="565" mass="60461">MRSESAVLRSLPAFTIPAPPPARAERLRALGAEAFDLLVIGGGVTGAGAARDAALRGLKVALVEREDFASGTSSRSSRLIHGGLRYLEHGHLGLVFESSIERRRLLHLAPHLVRPLAFVWPVYAGARVPRWKLNAGLMLYDALSLFRNVKAYQRLSLKQVLEAEPGIRAEGLKGGARYYDAATDDARLTLANALGASEAGAVVLNHASVRRLVMEEGKATGAVVVDHLTGTEHTVRARAVVNATGPWSDEIRQLDSGTTRTGPAVRGSKGVHIAVPRSRLGIQDALTLLSPVDGRVMFILPADAFTLIGTTETATRAHPAEVRASESDVAYLLASANAFFPEAHLTREDLVSAWAGIRPLAASGYHGNTDAGSASREHAIDVSPSGVLAISGGKLTTFRVMARDVVNAVERHLTLPHRKSTTDARPLPGGDIAKLSAEFAAAREEVGDAATAEHLVRAYGSRWRAVWALTRETPELAEPLVDGLPYRRAEAAWGVTHEMVQTLSDLLIRRLKVAFETRDQGRSAAVRAASVMAPLLGWDAAETERQLAAYGVDAQRIFGVDPSDA</sequence>
<keyword evidence="4" id="KW-0319">Glycerol metabolism</keyword>
<feature type="domain" description="Alpha-glycerophosphate oxidase C-terminal" evidence="9">
    <location>
        <begin position="420"/>
        <end position="542"/>
    </location>
</feature>
<proteinExistence type="inferred from homology"/>
<dbReference type="PROSITE" id="PS00977">
    <property type="entry name" value="FAD_G3PDH_1"/>
    <property type="match status" value="1"/>
</dbReference>
<dbReference type="Gene3D" id="1.10.8.870">
    <property type="entry name" value="Alpha-glycerophosphate oxidase, cap domain"/>
    <property type="match status" value="1"/>
</dbReference>
<protein>
    <recommendedName>
        <fullName evidence="7">Glycerol-3-phosphate dehydrogenase</fullName>
        <ecNumber evidence="7">1.1.5.3</ecNumber>
    </recommendedName>
</protein>
<evidence type="ECO:0000259" key="9">
    <source>
        <dbReference type="Pfam" id="PF16901"/>
    </source>
</evidence>
<evidence type="ECO:0000256" key="3">
    <source>
        <dbReference type="ARBA" id="ARBA00022630"/>
    </source>
</evidence>
<dbReference type="PRINTS" id="PR01001">
    <property type="entry name" value="FADG3PDH"/>
</dbReference>
<comment type="catalytic activity">
    <reaction evidence="7">
        <text>a quinone + sn-glycerol 3-phosphate = dihydroxyacetone phosphate + a quinol</text>
        <dbReference type="Rhea" id="RHEA:18977"/>
        <dbReference type="ChEBI" id="CHEBI:24646"/>
        <dbReference type="ChEBI" id="CHEBI:57597"/>
        <dbReference type="ChEBI" id="CHEBI:57642"/>
        <dbReference type="ChEBI" id="CHEBI:132124"/>
        <dbReference type="EC" id="1.1.5.3"/>
    </reaction>
</comment>
<dbReference type="InterPro" id="IPR031656">
    <property type="entry name" value="DAO_C"/>
</dbReference>
<accession>A0ABX9Q7R4</accession>
<dbReference type="EMBL" id="RAWI01000434">
    <property type="protein sequence ID" value="RKH92848.1"/>
    <property type="molecule type" value="Genomic_DNA"/>
</dbReference>
<dbReference type="NCBIfam" id="NF008899">
    <property type="entry name" value="PRK12266.1"/>
    <property type="match status" value="1"/>
</dbReference>
<dbReference type="RefSeq" id="WP_120534201.1">
    <property type="nucleotide sequence ID" value="NZ_RAWI01000434.1"/>
</dbReference>
<comment type="cofactor">
    <cofactor evidence="1 7">
        <name>FAD</name>
        <dbReference type="ChEBI" id="CHEBI:57692"/>
    </cofactor>
</comment>
<dbReference type="PANTHER" id="PTHR11985:SF35">
    <property type="entry name" value="ANAEROBIC GLYCEROL-3-PHOSPHATE DEHYDROGENASE SUBUNIT A"/>
    <property type="match status" value="1"/>
</dbReference>
<evidence type="ECO:0000313" key="10">
    <source>
        <dbReference type="EMBL" id="RKH92848.1"/>
    </source>
</evidence>
<dbReference type="GO" id="GO:0004368">
    <property type="term" value="F:glycerol-3-phosphate dehydrogenase (quinone) activity"/>
    <property type="evidence" value="ECO:0007669"/>
    <property type="project" value="UniProtKB-EC"/>
</dbReference>
<evidence type="ECO:0000259" key="8">
    <source>
        <dbReference type="Pfam" id="PF01266"/>
    </source>
</evidence>
<comment type="caution">
    <text evidence="10">The sequence shown here is derived from an EMBL/GenBank/DDBJ whole genome shotgun (WGS) entry which is preliminary data.</text>
</comment>
<evidence type="ECO:0000256" key="1">
    <source>
        <dbReference type="ARBA" id="ARBA00001974"/>
    </source>
</evidence>
<dbReference type="EC" id="1.1.5.3" evidence="7"/>
<reference evidence="10 11" key="1">
    <citation type="submission" date="2018-09" db="EMBL/GenBank/DDBJ databases">
        <authorList>
            <person name="Livingstone P.G."/>
            <person name="Whitworth D.E."/>
        </authorList>
    </citation>
    <scope>NUCLEOTIDE SEQUENCE [LARGE SCALE GENOMIC DNA]</scope>
    <source>
        <strain evidence="10 11">CA031B</strain>
    </source>
</reference>
<dbReference type="InterPro" id="IPR000447">
    <property type="entry name" value="G3P_DH_FAD-dep"/>
</dbReference>
<dbReference type="InterPro" id="IPR036188">
    <property type="entry name" value="FAD/NAD-bd_sf"/>
</dbReference>
<dbReference type="Gene3D" id="3.30.9.10">
    <property type="entry name" value="D-Amino Acid Oxidase, subunit A, domain 2"/>
    <property type="match status" value="1"/>
</dbReference>
<dbReference type="Pfam" id="PF16901">
    <property type="entry name" value="DAO_C"/>
    <property type="match status" value="1"/>
</dbReference>